<comment type="caution">
    <text evidence="1">The sequence shown here is derived from an EMBL/GenBank/DDBJ whole genome shotgun (WGS) entry which is preliminary data.</text>
</comment>
<accession>A0AAV3ZPB7</accession>
<reference evidence="1 2" key="1">
    <citation type="journal article" date="2021" name="Elife">
        <title>Chloroplast acquisition without the gene transfer in kleptoplastic sea slugs, Plakobranchus ocellatus.</title>
        <authorList>
            <person name="Maeda T."/>
            <person name="Takahashi S."/>
            <person name="Yoshida T."/>
            <person name="Shimamura S."/>
            <person name="Takaki Y."/>
            <person name="Nagai Y."/>
            <person name="Toyoda A."/>
            <person name="Suzuki Y."/>
            <person name="Arimoto A."/>
            <person name="Ishii H."/>
            <person name="Satoh N."/>
            <person name="Nishiyama T."/>
            <person name="Hasebe M."/>
            <person name="Maruyama T."/>
            <person name="Minagawa J."/>
            <person name="Obokata J."/>
            <person name="Shigenobu S."/>
        </authorList>
    </citation>
    <scope>NUCLEOTIDE SEQUENCE [LARGE SCALE GENOMIC DNA]</scope>
</reference>
<dbReference type="AlphaFoldDB" id="A0AAV3ZPB7"/>
<protein>
    <submittedName>
        <fullName evidence="1">Reverse transcriptase</fullName>
    </submittedName>
</protein>
<keyword evidence="1" id="KW-0548">Nucleotidyltransferase</keyword>
<dbReference type="EMBL" id="BLXT01002730">
    <property type="protein sequence ID" value="GFN97036.1"/>
    <property type="molecule type" value="Genomic_DNA"/>
</dbReference>
<gene>
    <name evidence="1" type="ORF">PoB_002354200</name>
</gene>
<name>A0AAV3ZPB7_9GAST</name>
<keyword evidence="2" id="KW-1185">Reference proteome</keyword>
<organism evidence="1 2">
    <name type="scientific">Plakobranchus ocellatus</name>
    <dbReference type="NCBI Taxonomy" id="259542"/>
    <lineage>
        <taxon>Eukaryota</taxon>
        <taxon>Metazoa</taxon>
        <taxon>Spiralia</taxon>
        <taxon>Lophotrochozoa</taxon>
        <taxon>Mollusca</taxon>
        <taxon>Gastropoda</taxon>
        <taxon>Heterobranchia</taxon>
        <taxon>Euthyneura</taxon>
        <taxon>Panpulmonata</taxon>
        <taxon>Sacoglossa</taxon>
        <taxon>Placobranchoidea</taxon>
        <taxon>Plakobranchidae</taxon>
        <taxon>Plakobranchus</taxon>
    </lineage>
</organism>
<keyword evidence="1" id="KW-0695">RNA-directed DNA polymerase</keyword>
<evidence type="ECO:0000313" key="2">
    <source>
        <dbReference type="Proteomes" id="UP000735302"/>
    </source>
</evidence>
<keyword evidence="1" id="KW-0808">Transferase</keyword>
<evidence type="ECO:0000313" key="1">
    <source>
        <dbReference type="EMBL" id="GFN97036.1"/>
    </source>
</evidence>
<proteinExistence type="predicted"/>
<sequence length="182" mass="20946">MGVESMVSPIYAYHKALVAISSIRDQLLNCRIRRRQRIQLHKKVARNSSWARILLRLSLKLIVATIIVSTLECGRKSWYGSAAGMDSQRKSLLDWRDDWEFSVDLYEWSKHPKFVQDTGMKPKLEEPTLLKNLLRLPKIAPNGDGVEGPSGTFLAQSLEPLEKVDNDRKEKQLWVQFPKSWG</sequence>
<dbReference type="Proteomes" id="UP000735302">
    <property type="component" value="Unassembled WGS sequence"/>
</dbReference>
<dbReference type="GO" id="GO:0003964">
    <property type="term" value="F:RNA-directed DNA polymerase activity"/>
    <property type="evidence" value="ECO:0007669"/>
    <property type="project" value="UniProtKB-KW"/>
</dbReference>